<evidence type="ECO:0000256" key="1">
    <source>
        <dbReference type="ARBA" id="ARBA00004141"/>
    </source>
</evidence>
<dbReference type="OMA" id="PHCGLAK"/>
<keyword evidence="3 10" id="KW-1133">Transmembrane helix</keyword>
<dbReference type="SUPFAM" id="SSF81321">
    <property type="entry name" value="Family A G protein-coupled receptor-like"/>
    <property type="match status" value="1"/>
</dbReference>
<accession>A0A8C5FIS8</accession>
<keyword evidence="13" id="KW-1185">Reference proteome</keyword>
<dbReference type="PROSITE" id="PS50262">
    <property type="entry name" value="G_PROTEIN_RECEP_F1_2"/>
    <property type="match status" value="1"/>
</dbReference>
<comment type="similarity">
    <text evidence="9">Belongs to the G-protein coupled receptor 1 family.</text>
</comment>
<dbReference type="GO" id="GO:0007200">
    <property type="term" value="P:phospholipase C-activating G protein-coupled receptor signaling pathway"/>
    <property type="evidence" value="ECO:0007669"/>
    <property type="project" value="TreeGrafter"/>
</dbReference>
<feature type="domain" description="G-protein coupled receptors family 1 profile" evidence="11">
    <location>
        <begin position="42"/>
        <end position="289"/>
    </location>
</feature>
<dbReference type="PRINTS" id="PR00237">
    <property type="entry name" value="GPCRRHODOPSN"/>
</dbReference>
<dbReference type="GeneTree" id="ENSGT01040000240444"/>
<reference evidence="12" key="2">
    <citation type="submission" date="2025-09" db="UniProtKB">
        <authorList>
            <consortium name="Ensembl"/>
        </authorList>
    </citation>
    <scope>IDENTIFICATION</scope>
</reference>
<dbReference type="CDD" id="cd14982">
    <property type="entry name" value="7tmA_purinoceptor-like"/>
    <property type="match status" value="1"/>
</dbReference>
<dbReference type="Proteomes" id="UP000694546">
    <property type="component" value="Chromosome 7"/>
</dbReference>
<evidence type="ECO:0000256" key="5">
    <source>
        <dbReference type="ARBA" id="ARBA00023136"/>
    </source>
</evidence>
<feature type="transmembrane region" description="Helical" evidence="10">
    <location>
        <begin position="141"/>
        <end position="163"/>
    </location>
</feature>
<keyword evidence="6 9" id="KW-0675">Receptor</keyword>
<feature type="transmembrane region" description="Helical" evidence="10">
    <location>
        <begin position="30"/>
        <end position="48"/>
    </location>
</feature>
<keyword evidence="4 9" id="KW-0297">G-protein coupled receptor</keyword>
<keyword evidence="8 9" id="KW-0807">Transducer</keyword>
<dbReference type="GO" id="GO:0070915">
    <property type="term" value="F:lysophosphatidic acid receptor activity"/>
    <property type="evidence" value="ECO:0007669"/>
    <property type="project" value="TreeGrafter"/>
</dbReference>
<dbReference type="AlphaFoldDB" id="A0A8C5FIS8"/>
<dbReference type="GO" id="GO:0035025">
    <property type="term" value="P:positive regulation of Rho protein signal transduction"/>
    <property type="evidence" value="ECO:0007669"/>
    <property type="project" value="TreeGrafter"/>
</dbReference>
<feature type="transmembrane region" description="Helical" evidence="10">
    <location>
        <begin position="225"/>
        <end position="243"/>
    </location>
</feature>
<evidence type="ECO:0000256" key="7">
    <source>
        <dbReference type="ARBA" id="ARBA00023180"/>
    </source>
</evidence>
<reference evidence="12" key="1">
    <citation type="submission" date="2025-08" db="UniProtKB">
        <authorList>
            <consortium name="Ensembl"/>
        </authorList>
    </citation>
    <scope>IDENTIFICATION</scope>
</reference>
<feature type="transmembrane region" description="Helical" evidence="10">
    <location>
        <begin position="183"/>
        <end position="204"/>
    </location>
</feature>
<keyword evidence="5 10" id="KW-0472">Membrane</keyword>
<evidence type="ECO:0000313" key="13">
    <source>
        <dbReference type="Proteomes" id="UP000694546"/>
    </source>
</evidence>
<evidence type="ECO:0000256" key="6">
    <source>
        <dbReference type="ARBA" id="ARBA00023170"/>
    </source>
</evidence>
<dbReference type="Ensembl" id="ENSGMOT00000032460.1">
    <property type="protein sequence ID" value="ENSGMOP00000039631.1"/>
    <property type="gene ID" value="ENSGMOG00000035118.1"/>
</dbReference>
<dbReference type="InterPro" id="IPR017452">
    <property type="entry name" value="GPCR_Rhodpsn_7TM"/>
</dbReference>
<evidence type="ECO:0000313" key="12">
    <source>
        <dbReference type="Ensembl" id="ENSGMOP00000039631.1"/>
    </source>
</evidence>
<evidence type="ECO:0000256" key="4">
    <source>
        <dbReference type="ARBA" id="ARBA00023040"/>
    </source>
</evidence>
<dbReference type="PROSITE" id="PS00237">
    <property type="entry name" value="G_PROTEIN_RECEP_F1_1"/>
    <property type="match status" value="1"/>
</dbReference>
<evidence type="ECO:0000256" key="2">
    <source>
        <dbReference type="ARBA" id="ARBA00022692"/>
    </source>
</evidence>
<evidence type="ECO:0000256" key="9">
    <source>
        <dbReference type="RuleBase" id="RU000688"/>
    </source>
</evidence>
<evidence type="ECO:0000256" key="8">
    <source>
        <dbReference type="ARBA" id="ARBA00023224"/>
    </source>
</evidence>
<dbReference type="Gene3D" id="1.20.1070.10">
    <property type="entry name" value="Rhodopsin 7-helix transmembrane proteins"/>
    <property type="match status" value="1"/>
</dbReference>
<keyword evidence="7" id="KW-0325">Glycoprotein</keyword>
<name>A0A8C5FIS8_GADMO</name>
<dbReference type="Pfam" id="PF00001">
    <property type="entry name" value="7tm_1"/>
    <property type="match status" value="1"/>
</dbReference>
<feature type="transmembrane region" description="Helical" evidence="10">
    <location>
        <begin position="102"/>
        <end position="120"/>
    </location>
</feature>
<dbReference type="InterPro" id="IPR000276">
    <property type="entry name" value="GPCR_Rhodpsn"/>
</dbReference>
<keyword evidence="2 9" id="KW-0812">Transmembrane</keyword>
<comment type="subcellular location">
    <subcellularLocation>
        <location evidence="1">Membrane</location>
        <topology evidence="1">Multi-pass membrane protein</topology>
    </subcellularLocation>
</comment>
<dbReference type="PANTHER" id="PTHR24232">
    <property type="entry name" value="G-PROTEIN COUPLED RECEPTOR"/>
    <property type="match status" value="1"/>
</dbReference>
<dbReference type="PANTHER" id="PTHR24232:SF95">
    <property type="entry name" value="G-PROTEIN COUPLED RECEPTORS FAMILY 1 PROFILE DOMAIN-CONTAINING PROTEIN"/>
    <property type="match status" value="1"/>
</dbReference>
<dbReference type="GO" id="GO:0005886">
    <property type="term" value="C:plasma membrane"/>
    <property type="evidence" value="ECO:0007669"/>
    <property type="project" value="TreeGrafter"/>
</dbReference>
<evidence type="ECO:0000256" key="3">
    <source>
        <dbReference type="ARBA" id="ARBA00022989"/>
    </source>
</evidence>
<organism evidence="12 13">
    <name type="scientific">Gadus morhua</name>
    <name type="common">Atlantic cod</name>
    <dbReference type="NCBI Taxonomy" id="8049"/>
    <lineage>
        <taxon>Eukaryota</taxon>
        <taxon>Metazoa</taxon>
        <taxon>Chordata</taxon>
        <taxon>Craniata</taxon>
        <taxon>Vertebrata</taxon>
        <taxon>Euteleostomi</taxon>
        <taxon>Actinopterygii</taxon>
        <taxon>Neopterygii</taxon>
        <taxon>Teleostei</taxon>
        <taxon>Neoteleostei</taxon>
        <taxon>Acanthomorphata</taxon>
        <taxon>Zeiogadaria</taxon>
        <taxon>Gadariae</taxon>
        <taxon>Gadiformes</taxon>
        <taxon>Gadoidei</taxon>
        <taxon>Gadidae</taxon>
        <taxon>Gadus</taxon>
    </lineage>
</organism>
<protein>
    <recommendedName>
        <fullName evidence="11">G-protein coupled receptors family 1 profile domain-containing protein</fullName>
    </recommendedName>
</protein>
<evidence type="ECO:0000256" key="10">
    <source>
        <dbReference type="SAM" id="Phobius"/>
    </source>
</evidence>
<feature type="transmembrane region" description="Helical" evidence="10">
    <location>
        <begin position="60"/>
        <end position="82"/>
    </location>
</feature>
<evidence type="ECO:0000259" key="11">
    <source>
        <dbReference type="PROSITE" id="PS50262"/>
    </source>
</evidence>
<sequence length="312" mass="34508">LGPWNTTTGPSPARSNCTLDTGYRFTFYQVSYGAIFLVGLATNGLALHRLCRSPRALNSTAVYMASLAVADACFVASLPLRIYFYHRRGRAFSALTFAVKYVSLYGGVFFLACIALDRYLAVVHPARSALRRLRFARRLSAAVWCVVLGLSAGLPLLRYAGLVSPRRHHPCLLDPTSRRQRPLILMALGLVLGAFLLPAALLLFSYCRVLSVLGRRRRRRRRRRALTVIYWVLAVFLLCFAPYHANLLVYTLSHVGLLPACSLARASMALHPVVLSLASANCCLNPLVYYFSSGPVGGGDWRCTQCCRMCLA</sequence>
<proteinExistence type="inferred from homology"/>